<proteinExistence type="predicted"/>
<feature type="transmembrane region" description="Helical" evidence="1">
    <location>
        <begin position="12"/>
        <end position="34"/>
    </location>
</feature>
<keyword evidence="2" id="KW-0614">Plasmid</keyword>
<geneLocation type="plasmid" evidence="2 3">
    <name>pCY360</name>
</geneLocation>
<name>E0S3X6_BUTPB</name>
<accession>E0S3X6</accession>
<dbReference type="HOGENOM" id="CLU_2859202_0_0_9"/>
<dbReference type="EMBL" id="CP001812">
    <property type="protein sequence ID" value="ADL36108.1"/>
    <property type="molecule type" value="Genomic_DNA"/>
</dbReference>
<keyword evidence="1" id="KW-0472">Membrane</keyword>
<gene>
    <name evidence="2" type="ordered locus">bpr_II170</name>
</gene>
<dbReference type="AlphaFoldDB" id="E0S3X6"/>
<dbReference type="Proteomes" id="UP000001299">
    <property type="component" value="Plasmid pCY360"/>
</dbReference>
<feature type="transmembrane region" description="Helical" evidence="1">
    <location>
        <begin position="40"/>
        <end position="61"/>
    </location>
</feature>
<keyword evidence="3" id="KW-1185">Reference proteome</keyword>
<evidence type="ECO:0000256" key="1">
    <source>
        <dbReference type="SAM" id="Phobius"/>
    </source>
</evidence>
<protein>
    <submittedName>
        <fullName evidence="2">Uncharacterized protein</fullName>
    </submittedName>
</protein>
<dbReference type="KEGG" id="bpb:bpr_II170"/>
<sequence>MNKEIKNTRKCRLLILLGCIGMAIPLTIILMYALHITVPTVIAVTGPIIGVMIAVLAYHLIRIQ</sequence>
<keyword evidence="1" id="KW-0812">Transmembrane</keyword>
<evidence type="ECO:0000313" key="2">
    <source>
        <dbReference type="EMBL" id="ADL36108.1"/>
    </source>
</evidence>
<reference evidence="2 3" key="1">
    <citation type="journal article" date="2010" name="PLoS ONE">
        <title>The glycobiome of the rumen bacterium Butyrivibrio proteoclasticus B316(T) highlights adaptation to a polysaccharide-rich environment.</title>
        <authorList>
            <person name="Kelly W.J."/>
            <person name="Leahy S.C."/>
            <person name="Altermann E."/>
            <person name="Yeoman C.J."/>
            <person name="Dunne J.C."/>
            <person name="Kong Z."/>
            <person name="Pacheco D.M."/>
            <person name="Li D."/>
            <person name="Noel S.J."/>
            <person name="Moon C.D."/>
            <person name="Cookson A.L."/>
            <person name="Attwood G.T."/>
        </authorList>
    </citation>
    <scope>NUCLEOTIDE SEQUENCE [LARGE SCALE GENOMIC DNA]</scope>
    <source>
        <strain evidence="3">ATCC 51982 / DSM 14932 / B316</strain>
        <plasmid evidence="3">Plasmid pCY360</plasmid>
    </source>
</reference>
<keyword evidence="1" id="KW-1133">Transmembrane helix</keyword>
<organism evidence="2 3">
    <name type="scientific">Butyrivibrio proteoclasticus (strain ATCC 51982 / DSM 14932 / B316)</name>
    <name type="common">Clostridium proteoclasticum</name>
    <dbReference type="NCBI Taxonomy" id="515622"/>
    <lineage>
        <taxon>Bacteria</taxon>
        <taxon>Bacillati</taxon>
        <taxon>Bacillota</taxon>
        <taxon>Clostridia</taxon>
        <taxon>Lachnospirales</taxon>
        <taxon>Lachnospiraceae</taxon>
        <taxon>Butyrivibrio</taxon>
    </lineage>
</organism>
<evidence type="ECO:0000313" key="3">
    <source>
        <dbReference type="Proteomes" id="UP000001299"/>
    </source>
</evidence>